<gene>
    <name evidence="1" type="ORF">N8T08_008672</name>
</gene>
<reference evidence="1 2" key="1">
    <citation type="journal article" date="2023" name="ACS Omega">
        <title>Identification of the Neoaspergillic Acid Biosynthesis Gene Cluster by Establishing an In Vitro CRISPR-Ribonucleoprotein Genetic System in Aspergillus melleus.</title>
        <authorList>
            <person name="Yuan B."/>
            <person name="Grau M.F."/>
            <person name="Murata R.M."/>
            <person name="Torok T."/>
            <person name="Venkateswaran K."/>
            <person name="Stajich J.E."/>
            <person name="Wang C.C.C."/>
        </authorList>
    </citation>
    <scope>NUCLEOTIDE SEQUENCE [LARGE SCALE GENOMIC DNA]</scope>
    <source>
        <strain evidence="1 2">IMV 1140</strain>
    </source>
</reference>
<comment type="caution">
    <text evidence="1">The sequence shown here is derived from an EMBL/GenBank/DDBJ whole genome shotgun (WGS) entry which is preliminary data.</text>
</comment>
<evidence type="ECO:0000313" key="2">
    <source>
        <dbReference type="Proteomes" id="UP001177260"/>
    </source>
</evidence>
<dbReference type="Proteomes" id="UP001177260">
    <property type="component" value="Unassembled WGS sequence"/>
</dbReference>
<sequence>MADNDREAVSSSLRSLSDSWERVFCVRSAEKKDYSSGPTHEVIQELHRELETARNQLQVASTRQRELDATIASQAEEIERLKDVNGTSRSNGGLAGQGEDRNPVSSPGPVVGHLGRLVLGDDNAEFFAGSTTGVHFILSAQQQYQAAFTSREHFPECLFRLHVLQPTHIRGTSTGDVFADRRGGGSFGSVTSYQAQCDYIRNLGAPAIHGIFERYLQNWGSLYPVLLSKQFFQTLENIMTDSSLFLVDRGRVVPFLLQVYALMAIESGKSNNSSSGPAHPLNYNDITSNLYGRMPCRGDLSSLQALIIYILYLQTTSQHSLAIRVSGTAVRLAQSLGLHRHSRRFKHPPGEAELRKRLWWAVFALDVHSSTIYGLPRTVQLADTDTDLPINTDYDDLYCDQLSYPLPGETTNVEPFLHHVLLTQILSRCLEQMYTTTNRRGGVAKIHRLQREIEVWKQNVQSALPGLALIQQEIHAKRDNIHNRSTVILPSQHLDFSSLWLYMLGELSVMLIHRPALTFGPQEPQFVDSLQSCVESATNLVLAFEYAQSDYPITRLWPLGYHFVFQSGLMLLYDRWFEDLPRPPRAATNMSNLAPLICTTVNVLSKHAAFLDEAMVSGATDVSSATETMRTLRQTASYLHRLFIQTMDRESPPIGQSQNPAFPMEAPIAELSSAVSDLGALQSLESPALPEYAASMWPPLSIDEINQMEVFEFTDSFLIPWDS</sequence>
<dbReference type="EMBL" id="JAOPJF010000006">
    <property type="protein sequence ID" value="KAK1148787.1"/>
    <property type="molecule type" value="Genomic_DNA"/>
</dbReference>
<keyword evidence="2" id="KW-1185">Reference proteome</keyword>
<accession>A0ACC3BDQ8</accession>
<protein>
    <submittedName>
        <fullName evidence="1">Uncharacterized protein</fullName>
    </submittedName>
</protein>
<organism evidence="1 2">
    <name type="scientific">Aspergillus melleus</name>
    <dbReference type="NCBI Taxonomy" id="138277"/>
    <lineage>
        <taxon>Eukaryota</taxon>
        <taxon>Fungi</taxon>
        <taxon>Dikarya</taxon>
        <taxon>Ascomycota</taxon>
        <taxon>Pezizomycotina</taxon>
        <taxon>Eurotiomycetes</taxon>
        <taxon>Eurotiomycetidae</taxon>
        <taxon>Eurotiales</taxon>
        <taxon>Aspergillaceae</taxon>
        <taxon>Aspergillus</taxon>
        <taxon>Aspergillus subgen. Circumdati</taxon>
    </lineage>
</organism>
<proteinExistence type="predicted"/>
<evidence type="ECO:0000313" key="1">
    <source>
        <dbReference type="EMBL" id="KAK1148787.1"/>
    </source>
</evidence>
<name>A0ACC3BDQ8_9EURO</name>